<protein>
    <submittedName>
        <fullName evidence="1">Uncharacterized protein</fullName>
    </submittedName>
</protein>
<proteinExistence type="predicted"/>
<organism evidence="1">
    <name type="scientific">Uncultured Desulfatiglans sp</name>
    <dbReference type="NCBI Taxonomy" id="1748965"/>
    <lineage>
        <taxon>Bacteria</taxon>
        <taxon>Pseudomonadati</taxon>
        <taxon>Thermodesulfobacteriota</taxon>
        <taxon>Desulfobacteria</taxon>
        <taxon>Desulfatiglandales</taxon>
        <taxon>Desulfatiglandaceae</taxon>
        <taxon>Desulfatiglans</taxon>
        <taxon>environmental samples</taxon>
    </lineage>
</organism>
<sequence length="74" mass="8454">MSCYFRYMKDVLEEAGVVITAENKQSVDRIVHSLVDVPYKDCSPAWKAVKEQIRNDPGARERFIQRLKGAMAGH</sequence>
<dbReference type="AlphaFoldDB" id="A0A653A469"/>
<reference evidence="1" key="1">
    <citation type="submission" date="2018-07" db="EMBL/GenBank/DDBJ databases">
        <authorList>
            <consortium name="Genoscope - CEA"/>
            <person name="William W."/>
        </authorList>
    </citation>
    <scope>NUCLEOTIDE SEQUENCE</scope>
    <source>
        <strain evidence="1">IK1</strain>
    </source>
</reference>
<accession>A0A653A469</accession>
<name>A0A653A469_UNCDX</name>
<evidence type="ECO:0000313" key="1">
    <source>
        <dbReference type="EMBL" id="VBB42804.1"/>
    </source>
</evidence>
<gene>
    <name evidence="1" type="ORF">TRIP_B220052</name>
</gene>
<dbReference type="EMBL" id="UPXX01000015">
    <property type="protein sequence ID" value="VBB42804.1"/>
    <property type="molecule type" value="Genomic_DNA"/>
</dbReference>